<dbReference type="SUPFAM" id="SSF47598">
    <property type="entry name" value="Ribbon-helix-helix"/>
    <property type="match status" value="1"/>
</dbReference>
<evidence type="ECO:0000313" key="3">
    <source>
        <dbReference type="EMBL" id="ACL04876.1"/>
    </source>
</evidence>
<dbReference type="AlphaFoldDB" id="B8FGG7"/>
<gene>
    <name evidence="3" type="ordered locus">Dalk_3186</name>
</gene>
<dbReference type="Gene3D" id="1.20.5.780">
    <property type="entry name" value="Single helix bin"/>
    <property type="match status" value="1"/>
</dbReference>
<evidence type="ECO:0000256" key="2">
    <source>
        <dbReference type="ARBA" id="ARBA00049988"/>
    </source>
</evidence>
<dbReference type="InterPro" id="IPR010985">
    <property type="entry name" value="Ribbon_hlx_hlx"/>
</dbReference>
<evidence type="ECO:0000313" key="4">
    <source>
        <dbReference type="Proteomes" id="UP000000739"/>
    </source>
</evidence>
<name>B8FGG7_DESAL</name>
<dbReference type="RefSeq" id="WP_015947936.1">
    <property type="nucleotide sequence ID" value="NC_011768.1"/>
</dbReference>
<dbReference type="HOGENOM" id="CLU_2422080_0_0_7"/>
<dbReference type="KEGG" id="dal:Dalk_3186"/>
<accession>B8FGG7</accession>
<dbReference type="GO" id="GO:0006355">
    <property type="term" value="P:regulation of DNA-templated transcription"/>
    <property type="evidence" value="ECO:0007669"/>
    <property type="project" value="InterPro"/>
</dbReference>
<dbReference type="EMBL" id="CP001322">
    <property type="protein sequence ID" value="ACL04876.1"/>
    <property type="molecule type" value="Genomic_DNA"/>
</dbReference>
<sequence length="91" mass="10302">MGKIKMTTLQTRLDVESKQAVAEAAKLRHVGLSDYIRLVLVPTAKREVEQAKNQVLQMTADEQERFWQALQAPAKPTEAQRKLGKIMRGDL</sequence>
<dbReference type="Pfam" id="PF08681">
    <property type="entry name" value="TacA1"/>
    <property type="match status" value="1"/>
</dbReference>
<organism evidence="3 4">
    <name type="scientific">Desulfatibacillum aliphaticivorans</name>
    <dbReference type="NCBI Taxonomy" id="218208"/>
    <lineage>
        <taxon>Bacteria</taxon>
        <taxon>Pseudomonadati</taxon>
        <taxon>Thermodesulfobacteriota</taxon>
        <taxon>Desulfobacteria</taxon>
        <taxon>Desulfobacterales</taxon>
        <taxon>Desulfatibacillaceae</taxon>
        <taxon>Desulfatibacillum</taxon>
    </lineage>
</organism>
<reference evidence="3 4" key="1">
    <citation type="journal article" date="2012" name="Environ. Microbiol.">
        <title>The genome sequence of Desulfatibacillum alkenivorans AK-01: a blueprint for anaerobic alkane oxidation.</title>
        <authorList>
            <person name="Callaghan A.V."/>
            <person name="Morris B.E."/>
            <person name="Pereira I.A."/>
            <person name="McInerney M.J."/>
            <person name="Austin R.N."/>
            <person name="Groves J.T."/>
            <person name="Kukor J.J."/>
            <person name="Suflita J.M."/>
            <person name="Young L.Y."/>
            <person name="Zylstra G.J."/>
            <person name="Wawrik B."/>
        </authorList>
    </citation>
    <scope>NUCLEOTIDE SEQUENCE [LARGE SCALE GENOMIC DNA]</scope>
    <source>
        <strain evidence="3 4">AK-01</strain>
    </source>
</reference>
<protein>
    <recommendedName>
        <fullName evidence="5">DUF1778 domain-containing protein</fullName>
    </recommendedName>
</protein>
<dbReference type="eggNOG" id="ENOG503317N">
    <property type="taxonomic scope" value="Bacteria"/>
</dbReference>
<dbReference type="InterPro" id="IPR014795">
    <property type="entry name" value="TacA_1-like"/>
</dbReference>
<proteinExistence type="inferred from homology"/>
<keyword evidence="4" id="KW-1185">Reference proteome</keyword>
<dbReference type="Proteomes" id="UP000000739">
    <property type="component" value="Chromosome"/>
</dbReference>
<evidence type="ECO:0000256" key="1">
    <source>
        <dbReference type="ARBA" id="ARBA00022649"/>
    </source>
</evidence>
<evidence type="ECO:0008006" key="5">
    <source>
        <dbReference type="Google" id="ProtNLM"/>
    </source>
</evidence>
<comment type="similarity">
    <text evidence="2">Belongs to the TacA antitoxin family.</text>
</comment>
<keyword evidence="1" id="KW-1277">Toxin-antitoxin system</keyword>